<keyword evidence="15" id="KW-1185">Reference proteome</keyword>
<keyword evidence="4" id="KW-0677">Repeat</keyword>
<feature type="domain" description="EGF-like" evidence="13">
    <location>
        <begin position="588"/>
        <end position="625"/>
    </location>
</feature>
<keyword evidence="6 9" id="KW-1015">Disulfide bond</keyword>
<dbReference type="Pfam" id="PF00058">
    <property type="entry name" value="Ldl_recept_b"/>
    <property type="match status" value="12"/>
</dbReference>
<evidence type="ECO:0000256" key="12">
    <source>
        <dbReference type="SAM" id="Phobius"/>
    </source>
</evidence>
<dbReference type="SUPFAM" id="SSF57424">
    <property type="entry name" value="LDL receptor-like module"/>
    <property type="match status" value="3"/>
</dbReference>
<evidence type="ECO:0000256" key="11">
    <source>
        <dbReference type="SAM" id="MobiDB-lite"/>
    </source>
</evidence>
<evidence type="ECO:0000313" key="14">
    <source>
        <dbReference type="EMBL" id="CAH3143419.1"/>
    </source>
</evidence>
<evidence type="ECO:0000256" key="2">
    <source>
        <dbReference type="ARBA" id="ARBA00022536"/>
    </source>
</evidence>
<feature type="disulfide bond" evidence="9">
    <location>
        <begin position="1270"/>
        <end position="1282"/>
    </location>
</feature>
<dbReference type="SMART" id="SM00135">
    <property type="entry name" value="LY"/>
    <property type="match status" value="19"/>
</dbReference>
<feature type="repeat" description="LDL-receptor class B" evidence="10">
    <location>
        <begin position="1103"/>
        <end position="1145"/>
    </location>
</feature>
<proteinExistence type="predicted"/>
<feature type="domain" description="EGF-like" evidence="13">
    <location>
        <begin position="1192"/>
        <end position="1228"/>
    </location>
</feature>
<feature type="repeat" description="LDL-receptor class B" evidence="10">
    <location>
        <begin position="498"/>
        <end position="540"/>
    </location>
</feature>
<feature type="repeat" description="LDL-receptor class B" evidence="10">
    <location>
        <begin position="183"/>
        <end position="229"/>
    </location>
</feature>
<dbReference type="SMART" id="SM00192">
    <property type="entry name" value="LDLa"/>
    <property type="match status" value="3"/>
</dbReference>
<feature type="domain" description="EGF-like" evidence="13">
    <location>
        <begin position="1232"/>
        <end position="1268"/>
    </location>
</feature>
<feature type="repeat" description="LDL-receptor class B" evidence="10">
    <location>
        <begin position="139"/>
        <end position="182"/>
    </location>
</feature>
<evidence type="ECO:0000259" key="13">
    <source>
        <dbReference type="SMART" id="SM00181"/>
    </source>
</evidence>
<evidence type="ECO:0000256" key="6">
    <source>
        <dbReference type="ARBA" id="ARBA00023157"/>
    </source>
</evidence>
<dbReference type="Pfam" id="PF00057">
    <property type="entry name" value="Ldl_recept_a"/>
    <property type="match status" value="3"/>
</dbReference>
<dbReference type="InterPro" id="IPR002172">
    <property type="entry name" value="LDrepeatLR_classA_rpt"/>
</dbReference>
<feature type="disulfide bond" evidence="9">
    <location>
        <begin position="1277"/>
        <end position="1295"/>
    </location>
</feature>
<keyword evidence="3" id="KW-0254">Endocytosis</keyword>
<feature type="domain" description="EGF-like" evidence="13">
    <location>
        <begin position="888"/>
        <end position="927"/>
    </location>
</feature>
<dbReference type="InterPro" id="IPR023415">
    <property type="entry name" value="LDLR_class-A_CS"/>
</dbReference>
<keyword evidence="8" id="KW-0325">Glycoprotein</keyword>
<evidence type="ECO:0000256" key="8">
    <source>
        <dbReference type="ARBA" id="ARBA00023180"/>
    </source>
</evidence>
<dbReference type="InterPro" id="IPR000742">
    <property type="entry name" value="EGF"/>
</dbReference>
<comment type="caution">
    <text evidence="14">The sequence shown here is derived from an EMBL/GenBank/DDBJ whole genome shotgun (WGS) entry which is preliminary data.</text>
</comment>
<feature type="repeat" description="LDL-receptor class B" evidence="10">
    <location>
        <begin position="91"/>
        <end position="138"/>
    </location>
</feature>
<dbReference type="InterPro" id="IPR000033">
    <property type="entry name" value="LDLR_classB_rpt"/>
</dbReference>
<reference evidence="14 15" key="1">
    <citation type="submission" date="2022-05" db="EMBL/GenBank/DDBJ databases">
        <authorList>
            <consortium name="Genoscope - CEA"/>
            <person name="William W."/>
        </authorList>
    </citation>
    <scope>NUCLEOTIDE SEQUENCE [LARGE SCALE GENOMIC DNA]</scope>
</reference>
<feature type="repeat" description="LDL-receptor class B" evidence="10">
    <location>
        <begin position="756"/>
        <end position="798"/>
    </location>
</feature>
<feature type="repeat" description="LDL-receptor class B" evidence="10">
    <location>
        <begin position="48"/>
        <end position="90"/>
    </location>
</feature>
<dbReference type="PANTHER" id="PTHR46513">
    <property type="entry name" value="VITELLOGENIN RECEPTOR-LIKE PROTEIN-RELATED-RELATED"/>
    <property type="match status" value="1"/>
</dbReference>
<keyword evidence="12" id="KW-0812">Transmembrane</keyword>
<feature type="disulfide bond" evidence="9">
    <location>
        <begin position="1233"/>
        <end position="1245"/>
    </location>
</feature>
<evidence type="ECO:0000256" key="3">
    <source>
        <dbReference type="ARBA" id="ARBA00022583"/>
    </source>
</evidence>
<dbReference type="InterPro" id="IPR036055">
    <property type="entry name" value="LDL_receptor-like_sf"/>
</dbReference>
<dbReference type="PROSITE" id="PS01209">
    <property type="entry name" value="LDLRA_1"/>
    <property type="match status" value="2"/>
</dbReference>
<feature type="disulfide bond" evidence="9">
    <location>
        <begin position="1240"/>
        <end position="1258"/>
    </location>
</feature>
<feature type="region of interest" description="Disordered" evidence="11">
    <location>
        <begin position="1409"/>
        <end position="1462"/>
    </location>
</feature>
<dbReference type="SMART" id="SM00181">
    <property type="entry name" value="EGF"/>
    <property type="match status" value="5"/>
</dbReference>
<feature type="compositionally biased region" description="Polar residues" evidence="11">
    <location>
        <begin position="1584"/>
        <end position="1594"/>
    </location>
</feature>
<feature type="repeat" description="LDL-receptor class B" evidence="10">
    <location>
        <begin position="411"/>
        <end position="453"/>
    </location>
</feature>
<dbReference type="Gene3D" id="2.120.10.30">
    <property type="entry name" value="TolB, C-terminal domain"/>
    <property type="match status" value="4"/>
</dbReference>
<keyword evidence="5 12" id="KW-0472">Membrane</keyword>
<feature type="repeat" description="LDL-receptor class B" evidence="10">
    <location>
        <begin position="713"/>
        <end position="755"/>
    </location>
</feature>
<dbReference type="InterPro" id="IPR050778">
    <property type="entry name" value="Cueball_EGF_LRP_Nidogen"/>
</dbReference>
<dbReference type="PANTHER" id="PTHR46513:SF41">
    <property type="entry name" value="LOW-DENSITY LIPOPROTEIN RECEPTOR-RELATED PROTEIN"/>
    <property type="match status" value="1"/>
</dbReference>
<gene>
    <name evidence="14" type="ORF">PLOB_00043407</name>
</gene>
<accession>A0ABN8PGN5</accession>
<sequence>LTAYSPRLLFVNRKDIRKVWTSSKNQNETIIVDGLDDAIAVDFHYTKGFIFWTDVTLEKIKRIRISTGEIEDVVSVGLEKPEGLAVDWIAGKLYWTDCRDAEWETNRIEVANLDGSNRKVLFWKDLGLPRAIAVDPLLGYMFWTDWGEEPKIERAEMDSSNRRVIIRKNIHWPNGLTIDYSARKIYWTDANLYYIDKANYDGTNRESIFRSSRQCLLGHPFALTLYENKIYWTDWKTRGIHSTNKNNGLRCPIIVPNTVSPMDIRAYEPKRQMPRPRPGDNPCNSSTNGGCSHLCLLNRHGHSCACPTGVKLLQDARTCEQGPVHFLLLARKVDIRRISLDTPDLTDVVVPVSGLRHAVAIDFDPVDKFVYWSDDEKLEIKKSKMNGTDVQVIVNADVRHPDGLAIDWVARNLYWTDTGTDRIEVSRLNGSSRKALISKDLDEPRAITLYPSHGHMYWTDWGKHPKIERAELDGSHRITLVNTSVAWPNGITIDFHEQKLYWVDAKLDKIEIMNLDGSNRRVILDHKLPHVFGFTVLGDRLFWTDWQRRAIESVNKKTGDNRKVIIDSLPDLMGLKAVNLSLSHGSNPCQHNNGGCSHLCLYRPSGVKCECPDGMELLADKKNCILPEAFLLFSNPKDIRRISLDTNNAAVIPLVGVKEANALDFNVQEMQIYWTDTSLKSINRAFLNGSQIEHLIVVDLPHPDGLAVDWIAKNLYWTDSKHHRIEVARLNGQHRKMLIWRDLWEPRELTVNPVSGHMYWANGGREPTIERADLDGSNRHTLIVNVTRPTGLTIDYSLELIFWVDIDNQVIECANLDGTNRRVVVSGLPMPFALTQYKDYIYWTDHELNSIYRANKTNGLDLTRIKSRTDDIMDILVFHSSRQEGWNSCARDNGGCSHLCLAKPGQRMVCSCPTHYTLSSTDNKTCNAPRVFMLFSTTTDIRRVLFNSSDKLEVVLPVRGLTDVRAIDYDVNSHLIYWIDSAAKEIRRSFQNGSNAKTIVLGEDSSPYDLAIDSYGQQLYWTDNVKNSINVYSLRKGVSMGVVFHERDVHPRSIVLYPEMGQMFFTNEKPEKKSIVRATMAGADKTLFSATSPGDLAVDKARNRLYWTDTTLKRIEYADLTGMNRATLIETNVLQPVGLAVHGSYVYWIDRESRNVMKIRKDDVRGQTVQAAIDDLSDMIVVDTLKTSVHHPCFMKPCSHICSVGVHGHAQCSCPMDMILAENNSTCGAPKTCKPDLFTCSNGQCIPQGWICDDNEDCVDGSDEQNCTKCPKGEVRCDGGKCISVTKLCDGNTDCEDGSDEKPNNCPLKCADDEFPCVTVCIAKDWVCDNQDDCGDNADEIDCDNDTVRRGTPFKHSNLSGKMVGVIVASIIVCGIFLTVAVLMCRRLKHGPDCNVAHEIGLVVTPVLHPRPRSSASSSSASSHRNVFQLHRKGPGSVGSSHKHSKSNGTAPSLSNRSSTTQTAYDRNHLTGASCSSTASTVVTAYFHEPLNPPPSPVTERSHFTSRSRPYCESLIAPSSSASHRHYRPRMPPPPTPASTDVESVISRHRGRRAHRCRYQRYTQSSCTELAYDSDPFAPPPTPNTNYMSEATHFSDQEGPPPSPAMTERSYHPHPYPPPPSPVTDAPSVVL</sequence>
<evidence type="ECO:0000256" key="9">
    <source>
        <dbReference type="PROSITE-ProRule" id="PRU00124"/>
    </source>
</evidence>
<feature type="region of interest" description="Disordered" evidence="11">
    <location>
        <begin position="1518"/>
        <end position="1554"/>
    </location>
</feature>
<feature type="repeat" description="LDL-receptor class B" evidence="10">
    <location>
        <begin position="670"/>
        <end position="712"/>
    </location>
</feature>
<dbReference type="PRINTS" id="PR00261">
    <property type="entry name" value="LDLRECEPTOR"/>
</dbReference>
<organism evidence="14 15">
    <name type="scientific">Porites lobata</name>
    <dbReference type="NCBI Taxonomy" id="104759"/>
    <lineage>
        <taxon>Eukaryota</taxon>
        <taxon>Metazoa</taxon>
        <taxon>Cnidaria</taxon>
        <taxon>Anthozoa</taxon>
        <taxon>Hexacorallia</taxon>
        <taxon>Scleractinia</taxon>
        <taxon>Fungiina</taxon>
        <taxon>Poritidae</taxon>
        <taxon>Porites</taxon>
    </lineage>
</organism>
<evidence type="ECO:0000256" key="7">
    <source>
        <dbReference type="ARBA" id="ARBA00023170"/>
    </source>
</evidence>
<keyword evidence="7" id="KW-0675">Receptor</keyword>
<evidence type="ECO:0000313" key="15">
    <source>
        <dbReference type="Proteomes" id="UP001159405"/>
    </source>
</evidence>
<comment type="caution">
    <text evidence="9">Lacks conserved residue(s) required for the propagation of feature annotation.</text>
</comment>
<feature type="disulfide bond" evidence="9">
    <location>
        <begin position="1328"/>
        <end position="1343"/>
    </location>
</feature>
<feature type="domain" description="EGF-like" evidence="13">
    <location>
        <begin position="282"/>
        <end position="320"/>
    </location>
</feature>
<protein>
    <recommendedName>
        <fullName evidence="13">EGF-like domain-containing protein</fullName>
    </recommendedName>
</protein>
<keyword evidence="12" id="KW-1133">Transmembrane helix</keyword>
<feature type="compositionally biased region" description="Polar residues" evidence="11">
    <location>
        <begin position="1448"/>
        <end position="1462"/>
    </location>
</feature>
<dbReference type="Gene3D" id="4.10.400.10">
    <property type="entry name" value="Low-density Lipoprotein Receptor"/>
    <property type="match status" value="3"/>
</dbReference>
<feature type="repeat" description="LDL-receptor class B" evidence="10">
    <location>
        <begin position="454"/>
        <end position="497"/>
    </location>
</feature>
<evidence type="ECO:0000256" key="4">
    <source>
        <dbReference type="ARBA" id="ARBA00022737"/>
    </source>
</evidence>
<dbReference type="SUPFAM" id="SSF57196">
    <property type="entry name" value="EGF/Laminin"/>
    <property type="match status" value="3"/>
</dbReference>
<dbReference type="EMBL" id="CALNXK010000071">
    <property type="protein sequence ID" value="CAH3143419.1"/>
    <property type="molecule type" value="Genomic_DNA"/>
</dbReference>
<feature type="non-terminal residue" evidence="14">
    <location>
        <position position="1"/>
    </location>
</feature>
<evidence type="ECO:0000256" key="1">
    <source>
        <dbReference type="ARBA" id="ARBA00004167"/>
    </source>
</evidence>
<comment type="subcellular location">
    <subcellularLocation>
        <location evidence="1">Membrane</location>
        <topology evidence="1">Single-pass membrane protein</topology>
    </subcellularLocation>
</comment>
<keyword evidence="2" id="KW-0245">EGF-like domain</keyword>
<feature type="repeat" description="LDL-receptor class B" evidence="10">
    <location>
        <begin position="974"/>
        <end position="1016"/>
    </location>
</feature>
<evidence type="ECO:0000256" key="10">
    <source>
        <dbReference type="PROSITE-ProRule" id="PRU00461"/>
    </source>
</evidence>
<dbReference type="InterPro" id="IPR011042">
    <property type="entry name" value="6-blade_b-propeller_TolB-like"/>
</dbReference>
<feature type="region of interest" description="Disordered" evidence="11">
    <location>
        <begin position="1571"/>
        <end position="1631"/>
    </location>
</feature>
<feature type="repeat" description="LDL-receptor class B" evidence="10">
    <location>
        <begin position="368"/>
        <end position="410"/>
    </location>
</feature>
<dbReference type="SUPFAM" id="SSF63825">
    <property type="entry name" value="YWTD domain"/>
    <property type="match status" value="4"/>
</dbReference>
<dbReference type="Pfam" id="PF14670">
    <property type="entry name" value="FXa_inhibition"/>
    <property type="match status" value="3"/>
</dbReference>
<dbReference type="Proteomes" id="UP001159405">
    <property type="component" value="Unassembled WGS sequence"/>
</dbReference>
<feature type="compositionally biased region" description="Low complexity" evidence="11">
    <location>
        <begin position="1414"/>
        <end position="1423"/>
    </location>
</feature>
<name>A0ABN8PGN5_9CNID</name>
<feature type="transmembrane region" description="Helical" evidence="12">
    <location>
        <begin position="1363"/>
        <end position="1383"/>
    </location>
</feature>
<evidence type="ECO:0000256" key="5">
    <source>
        <dbReference type="ARBA" id="ARBA00023136"/>
    </source>
</evidence>
<dbReference type="PROSITE" id="PS50068">
    <property type="entry name" value="LDLRA_2"/>
    <property type="match status" value="3"/>
</dbReference>
<dbReference type="PROSITE" id="PS51120">
    <property type="entry name" value="LDLRB"/>
    <property type="match status" value="14"/>
</dbReference>
<dbReference type="CDD" id="cd00112">
    <property type="entry name" value="LDLa"/>
    <property type="match status" value="3"/>
</dbReference>
<feature type="repeat" description="LDL-receptor class B" evidence="10">
    <location>
        <begin position="799"/>
        <end position="840"/>
    </location>
</feature>
<feature type="disulfide bond" evidence="9">
    <location>
        <begin position="1252"/>
        <end position="1267"/>
    </location>
</feature>